<evidence type="ECO:0000313" key="3">
    <source>
        <dbReference type="Proteomes" id="UP000272193"/>
    </source>
</evidence>
<dbReference type="InterPro" id="IPR010664">
    <property type="entry name" value="LipoPS_assembly_LptC-rel"/>
</dbReference>
<gene>
    <name evidence="2" type="ORF">EDC62_1988</name>
</gene>
<keyword evidence="3" id="KW-1185">Reference proteome</keyword>
<sequence length="212" mass="23941">MKAWLGLIWQRLGPYLPILIMAVFALATFWLVRSMPTERGLAPEGPPSHEPDYFLVRFGWRNFGPGGELVREVIGDTLRHYPDTGSVEVDQAQLATWSPEGLRTSARARHVEVNQDRSVIRMEGAVHVTRDSAPATGPLAQREREPAAPWEYFSEALVMESQPERWSSPVAVLIRRGPQQFRADAMVYERPSGTLTLSGRVRGELWPNRSPR</sequence>
<organism evidence="2 3">
    <name type="scientific">Tibeticola sediminis</name>
    <dbReference type="NCBI Taxonomy" id="1917811"/>
    <lineage>
        <taxon>Bacteria</taxon>
        <taxon>Pseudomonadati</taxon>
        <taxon>Pseudomonadota</taxon>
        <taxon>Betaproteobacteria</taxon>
        <taxon>Burkholderiales</taxon>
        <taxon>Comamonadaceae</taxon>
        <taxon>Tibeticola</taxon>
    </lineage>
</organism>
<evidence type="ECO:0000313" key="2">
    <source>
        <dbReference type="EMBL" id="RPE66914.1"/>
    </source>
</evidence>
<dbReference type="Proteomes" id="UP000272193">
    <property type="component" value="Unassembled WGS sequence"/>
</dbReference>
<dbReference type="Gene3D" id="2.60.450.10">
    <property type="entry name" value="Lipopolysaccharide (LPS) transport protein A like domain"/>
    <property type="match status" value="1"/>
</dbReference>
<keyword evidence="1" id="KW-0472">Membrane</keyword>
<dbReference type="RefSeq" id="WP_124223175.1">
    <property type="nucleotide sequence ID" value="NZ_RKQL01000004.1"/>
</dbReference>
<dbReference type="NCBIfam" id="TIGR04409">
    <property type="entry name" value="LptC_YrbK"/>
    <property type="match status" value="1"/>
</dbReference>
<accession>A0A3N4V1W6</accession>
<reference evidence="2 3" key="1">
    <citation type="submission" date="2018-11" db="EMBL/GenBank/DDBJ databases">
        <title>Genomic Encyclopedia of Type Strains, Phase IV (KMG-IV): sequencing the most valuable type-strain genomes for metagenomic binning, comparative biology and taxonomic classification.</title>
        <authorList>
            <person name="Goeker M."/>
        </authorList>
    </citation>
    <scope>NUCLEOTIDE SEQUENCE [LARGE SCALE GENOMIC DNA]</scope>
    <source>
        <strain evidence="2 3">DSM 101684</strain>
    </source>
</reference>
<dbReference type="GO" id="GO:0005886">
    <property type="term" value="C:plasma membrane"/>
    <property type="evidence" value="ECO:0007669"/>
    <property type="project" value="InterPro"/>
</dbReference>
<dbReference type="EMBL" id="RKQL01000004">
    <property type="protein sequence ID" value="RPE66914.1"/>
    <property type="molecule type" value="Genomic_DNA"/>
</dbReference>
<feature type="transmembrane region" description="Helical" evidence="1">
    <location>
        <begin position="12"/>
        <end position="32"/>
    </location>
</feature>
<dbReference type="InterPro" id="IPR026265">
    <property type="entry name" value="LptC"/>
</dbReference>
<proteinExistence type="predicted"/>
<keyword evidence="1" id="KW-1133">Transmembrane helix</keyword>
<dbReference type="AlphaFoldDB" id="A0A3N4V1W6"/>
<dbReference type="GO" id="GO:0015221">
    <property type="term" value="F:lipopolysaccharide transmembrane transporter activity"/>
    <property type="evidence" value="ECO:0007669"/>
    <property type="project" value="InterPro"/>
</dbReference>
<name>A0A3N4V1W6_9BURK</name>
<evidence type="ECO:0000256" key="1">
    <source>
        <dbReference type="SAM" id="Phobius"/>
    </source>
</evidence>
<keyword evidence="1" id="KW-0812">Transmembrane</keyword>
<dbReference type="OrthoDB" id="5298112at2"/>
<dbReference type="Pfam" id="PF06835">
    <property type="entry name" value="LptC"/>
    <property type="match status" value="1"/>
</dbReference>
<protein>
    <submittedName>
        <fullName evidence="2">Lipopolysaccharide export system protein LptC</fullName>
    </submittedName>
</protein>
<comment type="caution">
    <text evidence="2">The sequence shown here is derived from an EMBL/GenBank/DDBJ whole genome shotgun (WGS) entry which is preliminary data.</text>
</comment>